<name>A0A1J1GQI1_PLAGA</name>
<dbReference type="EMBL" id="CVMV01000028">
    <property type="protein sequence ID" value="CRG94515.1"/>
    <property type="molecule type" value="Genomic_DNA"/>
</dbReference>
<feature type="transmembrane region" description="Helical" evidence="1">
    <location>
        <begin position="298"/>
        <end position="318"/>
    </location>
</feature>
<dbReference type="VEuPathDB" id="PlasmoDB:PGAL8A_00191200"/>
<keyword evidence="1" id="KW-1133">Transmembrane helix</keyword>
<keyword evidence="1" id="KW-0472">Membrane</keyword>
<proteinExistence type="predicted"/>
<evidence type="ECO:0000313" key="3">
    <source>
        <dbReference type="Proteomes" id="UP000220797"/>
    </source>
</evidence>
<dbReference type="Proteomes" id="UP000220797">
    <property type="component" value="Unassembled WGS sequence"/>
</dbReference>
<reference evidence="2" key="1">
    <citation type="submission" date="2015-04" db="EMBL/GenBank/DDBJ databases">
        <authorList>
            <consortium name="Pathogen Informatics"/>
        </authorList>
    </citation>
    <scope>NUCLEOTIDE SEQUENCE [LARGE SCALE GENOMIC DNA]</scope>
    <source>
        <strain evidence="2">8A</strain>
    </source>
</reference>
<organism evidence="2 3">
    <name type="scientific">Plasmodium gallinaceum</name>
    <dbReference type="NCBI Taxonomy" id="5849"/>
    <lineage>
        <taxon>Eukaryota</taxon>
        <taxon>Sar</taxon>
        <taxon>Alveolata</taxon>
        <taxon>Apicomplexa</taxon>
        <taxon>Aconoidasida</taxon>
        <taxon>Haemosporida</taxon>
        <taxon>Plasmodiidae</taxon>
        <taxon>Plasmodium</taxon>
        <taxon>Plasmodium (Haemamoeba)</taxon>
    </lineage>
</organism>
<gene>
    <name evidence="2" type="ORF">PGAL8A_00191200</name>
</gene>
<evidence type="ECO:0000313" key="2">
    <source>
        <dbReference type="EMBL" id="CRG94515.1"/>
    </source>
</evidence>
<dbReference type="GeneID" id="39730437"/>
<keyword evidence="1" id="KW-0812">Transmembrane</keyword>
<keyword evidence="3" id="KW-1185">Reference proteome</keyword>
<protein>
    <submittedName>
        <fullName evidence="2">Fam-e protein</fullName>
    </submittedName>
</protein>
<evidence type="ECO:0000256" key="1">
    <source>
        <dbReference type="SAM" id="Phobius"/>
    </source>
</evidence>
<dbReference type="RefSeq" id="XP_028527331.1">
    <property type="nucleotide sequence ID" value="XM_028670594.1"/>
</dbReference>
<accession>A0A1J1GQI1</accession>
<sequence length="330" mass="39133">MSLLYNKGCEDSGEFIKCHMSLCSINPNKLQSSYCTIEPKFVITQRLFNNALINTSKNIFTYEHYGPDYESSITILSNEDNDGILILYEYNPWYFKYPKETYLCRLRNKNQKISLCESINVNYIGKSISFNSYDIINIDDKKNDLISVKHLKNPKHRIIKLKYNEITLEKYYRHYVRTKYNPHQIYRYIICEKDDHGNTMCANSNYNGKLIHLIEQYGLSPPNEERIVYLPNKCLKSDSNLLCTPYMCIKNDFNESYSCEYEEISIVKNIFPSPETFKAISTNHKAIYHESNLRSSSVYAMTLMPFLIIFIFFFCYMYKIFRKKRSKLFT</sequence>
<comment type="caution">
    <text evidence="2">The sequence shown here is derived from an EMBL/GenBank/DDBJ whole genome shotgun (WGS) entry which is preliminary data.</text>
</comment>
<dbReference type="AlphaFoldDB" id="A0A1J1GQI1"/>